<dbReference type="Proteomes" id="UP001642464">
    <property type="component" value="Unassembled WGS sequence"/>
</dbReference>
<feature type="non-terminal residue" evidence="1">
    <location>
        <position position="1"/>
    </location>
</feature>
<dbReference type="InterPro" id="IPR019410">
    <property type="entry name" value="Methyltransf_16"/>
</dbReference>
<keyword evidence="2" id="KW-1185">Reference proteome</keyword>
<dbReference type="Gene3D" id="3.40.50.150">
    <property type="entry name" value="Vaccinia Virus protein VP39"/>
    <property type="match status" value="1"/>
</dbReference>
<dbReference type="InterPro" id="IPR029063">
    <property type="entry name" value="SAM-dependent_MTases_sf"/>
</dbReference>
<evidence type="ECO:0000313" key="2">
    <source>
        <dbReference type="Proteomes" id="UP001642464"/>
    </source>
</evidence>
<evidence type="ECO:0000313" key="1">
    <source>
        <dbReference type="EMBL" id="CAK9075872.1"/>
    </source>
</evidence>
<dbReference type="Pfam" id="PF10294">
    <property type="entry name" value="Methyltransf_16"/>
    <property type="match status" value="1"/>
</dbReference>
<reference evidence="1 2" key="1">
    <citation type="submission" date="2024-02" db="EMBL/GenBank/DDBJ databases">
        <authorList>
            <person name="Chen Y."/>
            <person name="Shah S."/>
            <person name="Dougan E. K."/>
            <person name="Thang M."/>
            <person name="Chan C."/>
        </authorList>
    </citation>
    <scope>NUCLEOTIDE SEQUENCE [LARGE SCALE GENOMIC DNA]</scope>
</reference>
<comment type="caution">
    <text evidence="1">The sequence shown here is derived from an EMBL/GenBank/DDBJ whole genome shotgun (WGS) entry which is preliminary data.</text>
</comment>
<proteinExistence type="predicted"/>
<gene>
    <name evidence="1" type="ORF">SCF082_LOCUS36672</name>
</gene>
<sequence>VSHLGRAEIAELDWLKAEDFFAARPGLQIDVILAADVVWLMELVEPLVNAIQIAAQHNPNVEVLVVHQTRSASVESAFIQVQSSVGFICSLAVIPLRSASTTTCHALQL</sequence>
<protein>
    <submittedName>
        <fullName evidence="1">Uncharacterized protein</fullName>
    </submittedName>
</protein>
<name>A0ABP0PL40_9DINO</name>
<accession>A0ABP0PL40</accession>
<organism evidence="1 2">
    <name type="scientific">Durusdinium trenchii</name>
    <dbReference type="NCBI Taxonomy" id="1381693"/>
    <lineage>
        <taxon>Eukaryota</taxon>
        <taxon>Sar</taxon>
        <taxon>Alveolata</taxon>
        <taxon>Dinophyceae</taxon>
        <taxon>Suessiales</taxon>
        <taxon>Symbiodiniaceae</taxon>
        <taxon>Durusdinium</taxon>
    </lineage>
</organism>
<dbReference type="EMBL" id="CAXAMM010036524">
    <property type="protein sequence ID" value="CAK9075872.1"/>
    <property type="molecule type" value="Genomic_DNA"/>
</dbReference>